<evidence type="ECO:0000256" key="9">
    <source>
        <dbReference type="ARBA" id="ARBA00022777"/>
    </source>
</evidence>
<comment type="pathway">
    <text evidence="3 13">Cofactor biosynthesis; tetrahydrofolate biosynthesis; 2-amino-4-hydroxy-6-hydroxymethyl-7,8-dihydropteridine diphosphate from 7,8-dihydroneopterin triphosphate: step 3/4.</text>
</comment>
<dbReference type="EMBL" id="BMFY01000001">
    <property type="protein sequence ID" value="GGA01858.1"/>
    <property type="molecule type" value="Genomic_DNA"/>
</dbReference>
<dbReference type="InterPro" id="IPR000550">
    <property type="entry name" value="Hppk"/>
</dbReference>
<dbReference type="RefSeq" id="WP_188548916.1">
    <property type="nucleotide sequence ID" value="NZ_BMFY01000001.1"/>
</dbReference>
<sequence>MSAVPDRISLTGLAARGFHGVFERERREGQEFLADIHLEVDAGKAAATDDLADTVDYGALAGRAVEIIGGEPADLIETVAERLADAALSFRGVRAVDVELHKPQAPIPHAFRDVSVRIRREQPGPQEAAGTPRIGQNGGGAPGSAAAAPGPGGTTAAGRTDAAPLEAIIALGANLGDPHAALQAAVDALRLHPHIDVTAVSGVYRTAPVGGVPDQPDFLNAAAAVRTVLSPHELLAALLGIEAMAGRRREVHHGPRLLDLDLIAAGGIRIDDDRLTLPHPRARERAFVLVPWADIDAGATLPDPHGRPRPITELAAAAPDRPGLRADGTRLVLD</sequence>
<dbReference type="Gene3D" id="3.30.1130.10">
    <property type="match status" value="1"/>
</dbReference>
<evidence type="ECO:0000259" key="15">
    <source>
        <dbReference type="PROSITE" id="PS00794"/>
    </source>
</evidence>
<dbReference type="Gene3D" id="3.30.70.560">
    <property type="entry name" value="7,8-Dihydro-6-hydroxymethylpterin-pyrophosphokinase HPPK"/>
    <property type="match status" value="1"/>
</dbReference>
<protein>
    <recommendedName>
        <fullName evidence="13">Bifunctional folate synthesis protein</fullName>
    </recommendedName>
    <domain>
        <recommendedName>
            <fullName evidence="13">Dihydroneopterin aldolase</fullName>
            <shortName evidence="13">DHNA</shortName>
            <ecNumber evidence="13">4.1.2.25</ecNumber>
        </recommendedName>
        <alternativeName>
            <fullName evidence="13">7,8-dihydroneopterin aldolase</fullName>
        </alternativeName>
    </domain>
    <domain>
        <recommendedName>
            <fullName evidence="13">2-amino-4-hydroxy-6-hydroxymethyldihydropteridine pyrophosphokinase</fullName>
            <ecNumber evidence="13">2.7.6.3</ecNumber>
        </recommendedName>
        <alternativeName>
            <fullName evidence="13">6-hydroxymethyl-7,8-dihydropterin pyrophosphokinase</fullName>
            <shortName evidence="13">PPPK</shortName>
        </alternativeName>
        <alternativeName>
            <fullName evidence="13">7,8-dihydro-6-hydroxymethylpterin pyrophosphokinase</fullName>
            <shortName evidence="13">HPPK</shortName>
        </alternativeName>
    </domain>
</protein>
<evidence type="ECO:0000256" key="1">
    <source>
        <dbReference type="ARBA" id="ARBA00000198"/>
    </source>
</evidence>
<evidence type="ECO:0000313" key="17">
    <source>
        <dbReference type="Proteomes" id="UP000616114"/>
    </source>
</evidence>
<keyword evidence="11 13" id="KW-0289">Folate biosynthesis</keyword>
<keyword evidence="8" id="KW-0547">Nucleotide-binding</keyword>
<feature type="region of interest" description="Disordered" evidence="14">
    <location>
        <begin position="122"/>
        <end position="159"/>
    </location>
</feature>
<evidence type="ECO:0000256" key="8">
    <source>
        <dbReference type="ARBA" id="ARBA00022741"/>
    </source>
</evidence>
<evidence type="ECO:0000256" key="5">
    <source>
        <dbReference type="ARBA" id="ARBA00005708"/>
    </source>
</evidence>
<dbReference type="SUPFAM" id="SSF55620">
    <property type="entry name" value="Tetrahydrobiopterin biosynthesis enzymes-like"/>
    <property type="match status" value="1"/>
</dbReference>
<keyword evidence="17" id="KW-1185">Reference proteome</keyword>
<dbReference type="InterPro" id="IPR006156">
    <property type="entry name" value="Dihydroneopterin_aldolase"/>
</dbReference>
<evidence type="ECO:0000256" key="13">
    <source>
        <dbReference type="RuleBase" id="RU362079"/>
    </source>
</evidence>
<keyword evidence="12 13" id="KW-0456">Lyase</keyword>
<dbReference type="GO" id="GO:0046656">
    <property type="term" value="P:folic acid biosynthetic process"/>
    <property type="evidence" value="ECO:0007669"/>
    <property type="project" value="UniProtKB-UniRule"/>
</dbReference>
<comment type="caution">
    <text evidence="16">The sequence shown here is derived from an EMBL/GenBank/DDBJ whole genome shotgun (WGS) entry which is preliminary data.</text>
</comment>
<reference evidence="16" key="1">
    <citation type="journal article" date="2014" name="Int. J. Syst. Evol. Microbiol.">
        <title>Complete genome sequence of Corynebacterium casei LMG S-19264T (=DSM 44701T), isolated from a smear-ripened cheese.</title>
        <authorList>
            <consortium name="US DOE Joint Genome Institute (JGI-PGF)"/>
            <person name="Walter F."/>
            <person name="Albersmeier A."/>
            <person name="Kalinowski J."/>
            <person name="Ruckert C."/>
        </authorList>
    </citation>
    <scope>NUCLEOTIDE SEQUENCE</scope>
    <source>
        <strain evidence="16">CGMCC 1.12785</strain>
    </source>
</reference>
<evidence type="ECO:0000256" key="3">
    <source>
        <dbReference type="ARBA" id="ARBA00005013"/>
    </source>
</evidence>
<dbReference type="AlphaFoldDB" id="A0A8J2TUF7"/>
<dbReference type="InterPro" id="IPR006157">
    <property type="entry name" value="FolB_dom"/>
</dbReference>
<proteinExistence type="inferred from homology"/>
<dbReference type="PANTHER" id="PTHR43071:SF1">
    <property type="entry name" value="2-AMINO-4-HYDROXY-6-HYDROXYMETHYLDIHYDROPTERIDINE PYROPHOSPHOKINASE"/>
    <property type="match status" value="1"/>
</dbReference>
<evidence type="ECO:0000256" key="10">
    <source>
        <dbReference type="ARBA" id="ARBA00022840"/>
    </source>
</evidence>
<dbReference type="UniPathway" id="UPA00077">
    <property type="reaction ID" value="UER00154"/>
</dbReference>
<dbReference type="GO" id="GO:0046654">
    <property type="term" value="P:tetrahydrofolate biosynthetic process"/>
    <property type="evidence" value="ECO:0007669"/>
    <property type="project" value="UniProtKB-UniRule"/>
</dbReference>
<feature type="domain" description="7,8-dihydro-6-hydroxymethylpterin-pyrophosphokinase" evidence="15">
    <location>
        <begin position="252"/>
        <end position="263"/>
    </location>
</feature>
<comment type="similarity">
    <text evidence="6">In the N-terminal section; belongs to the DHNA family.</text>
</comment>
<dbReference type="PROSITE" id="PS00794">
    <property type="entry name" value="HPPK"/>
    <property type="match status" value="1"/>
</dbReference>
<comment type="catalytic activity">
    <reaction evidence="1">
        <text>6-hydroxymethyl-7,8-dihydropterin + ATP = (7,8-dihydropterin-6-yl)methyl diphosphate + AMP + H(+)</text>
        <dbReference type="Rhea" id="RHEA:11412"/>
        <dbReference type="ChEBI" id="CHEBI:15378"/>
        <dbReference type="ChEBI" id="CHEBI:30616"/>
        <dbReference type="ChEBI" id="CHEBI:44841"/>
        <dbReference type="ChEBI" id="CHEBI:72950"/>
        <dbReference type="ChEBI" id="CHEBI:456215"/>
        <dbReference type="EC" id="2.7.6.3"/>
    </reaction>
</comment>
<keyword evidence="10" id="KW-0067">ATP-binding</keyword>
<comment type="catalytic activity">
    <reaction evidence="2 13">
        <text>7,8-dihydroneopterin = 6-hydroxymethyl-7,8-dihydropterin + glycolaldehyde</text>
        <dbReference type="Rhea" id="RHEA:10540"/>
        <dbReference type="ChEBI" id="CHEBI:17001"/>
        <dbReference type="ChEBI" id="CHEBI:17071"/>
        <dbReference type="ChEBI" id="CHEBI:44841"/>
        <dbReference type="EC" id="4.1.2.25"/>
    </reaction>
</comment>
<dbReference type="Pfam" id="PF01288">
    <property type="entry name" value="HPPK"/>
    <property type="match status" value="1"/>
</dbReference>
<dbReference type="EC" id="2.7.6.3" evidence="13"/>
<organism evidence="16 17">
    <name type="scientific">Sediminivirga luteola</name>
    <dbReference type="NCBI Taxonomy" id="1774748"/>
    <lineage>
        <taxon>Bacteria</taxon>
        <taxon>Bacillati</taxon>
        <taxon>Actinomycetota</taxon>
        <taxon>Actinomycetes</taxon>
        <taxon>Micrococcales</taxon>
        <taxon>Brevibacteriaceae</taxon>
        <taxon>Sediminivirga</taxon>
    </lineage>
</organism>
<evidence type="ECO:0000256" key="2">
    <source>
        <dbReference type="ARBA" id="ARBA00001353"/>
    </source>
</evidence>
<evidence type="ECO:0000256" key="6">
    <source>
        <dbReference type="ARBA" id="ARBA00009640"/>
    </source>
</evidence>
<dbReference type="CDD" id="cd00534">
    <property type="entry name" value="DHNA_DHNTPE"/>
    <property type="match status" value="1"/>
</dbReference>
<reference evidence="16" key="2">
    <citation type="submission" date="2020-09" db="EMBL/GenBank/DDBJ databases">
        <authorList>
            <person name="Sun Q."/>
            <person name="Zhou Y."/>
        </authorList>
    </citation>
    <scope>NUCLEOTIDE SEQUENCE</scope>
    <source>
        <strain evidence="16">CGMCC 1.12785</strain>
    </source>
</reference>
<dbReference type="SUPFAM" id="SSF55083">
    <property type="entry name" value="6-hydroxymethyl-7,8-dihydropterin pyrophosphokinase, HPPK"/>
    <property type="match status" value="1"/>
</dbReference>
<dbReference type="NCBIfam" id="TIGR00525">
    <property type="entry name" value="folB"/>
    <property type="match status" value="1"/>
</dbReference>
<name>A0A8J2TUF7_9MICO</name>
<dbReference type="Proteomes" id="UP000616114">
    <property type="component" value="Unassembled WGS sequence"/>
</dbReference>
<dbReference type="EC" id="4.1.2.25" evidence="13"/>
<dbReference type="InterPro" id="IPR035907">
    <property type="entry name" value="Hppk_sf"/>
</dbReference>
<keyword evidence="9" id="KW-0418">Kinase</keyword>
<comment type="similarity">
    <text evidence="5 13">Belongs to the DHNA family.</text>
</comment>
<evidence type="ECO:0000313" key="16">
    <source>
        <dbReference type="EMBL" id="GGA01858.1"/>
    </source>
</evidence>
<dbReference type="NCBIfam" id="TIGR00526">
    <property type="entry name" value="folB_dom"/>
    <property type="match status" value="1"/>
</dbReference>
<dbReference type="CDD" id="cd00483">
    <property type="entry name" value="HPPK"/>
    <property type="match status" value="1"/>
</dbReference>
<dbReference type="GO" id="GO:0003848">
    <property type="term" value="F:2-amino-4-hydroxy-6-hydroxymethyldihydropteridine diphosphokinase activity"/>
    <property type="evidence" value="ECO:0007669"/>
    <property type="project" value="UniProtKB-EC"/>
</dbReference>
<evidence type="ECO:0000256" key="12">
    <source>
        <dbReference type="ARBA" id="ARBA00023239"/>
    </source>
</evidence>
<keyword evidence="7" id="KW-0808">Transferase</keyword>
<evidence type="ECO:0000256" key="4">
    <source>
        <dbReference type="ARBA" id="ARBA00005051"/>
    </source>
</evidence>
<accession>A0A8J2TUF7</accession>
<comment type="function">
    <text evidence="13">Catalyzes the conversion of 7,8-dihydroneopterin to 6-hydroxymethyl-7,8-dihydropterin.</text>
</comment>
<dbReference type="GO" id="GO:0016301">
    <property type="term" value="F:kinase activity"/>
    <property type="evidence" value="ECO:0007669"/>
    <property type="project" value="UniProtKB-KW"/>
</dbReference>
<evidence type="ECO:0000256" key="11">
    <source>
        <dbReference type="ARBA" id="ARBA00022909"/>
    </source>
</evidence>
<gene>
    <name evidence="16" type="ORF">GCM10011333_00460</name>
</gene>
<dbReference type="InterPro" id="IPR043133">
    <property type="entry name" value="GTP-CH-I_C/QueF"/>
</dbReference>
<dbReference type="Pfam" id="PF02152">
    <property type="entry name" value="FolB"/>
    <property type="match status" value="1"/>
</dbReference>
<dbReference type="GO" id="GO:0005524">
    <property type="term" value="F:ATP binding"/>
    <property type="evidence" value="ECO:0007669"/>
    <property type="project" value="UniProtKB-KW"/>
</dbReference>
<dbReference type="PANTHER" id="PTHR43071">
    <property type="entry name" value="2-AMINO-4-HYDROXY-6-HYDROXYMETHYLDIHYDROPTERIDINE PYROPHOSPHOKINASE"/>
    <property type="match status" value="1"/>
</dbReference>
<evidence type="ECO:0000256" key="14">
    <source>
        <dbReference type="SAM" id="MobiDB-lite"/>
    </source>
</evidence>
<dbReference type="SMART" id="SM00905">
    <property type="entry name" value="FolB"/>
    <property type="match status" value="1"/>
</dbReference>
<evidence type="ECO:0000256" key="7">
    <source>
        <dbReference type="ARBA" id="ARBA00022679"/>
    </source>
</evidence>
<dbReference type="NCBIfam" id="TIGR01498">
    <property type="entry name" value="folK"/>
    <property type="match status" value="1"/>
</dbReference>
<dbReference type="GO" id="GO:0004150">
    <property type="term" value="F:dihydroneopterin aldolase activity"/>
    <property type="evidence" value="ECO:0007669"/>
    <property type="project" value="UniProtKB-UniRule"/>
</dbReference>
<dbReference type="FunFam" id="3.30.1130.10:FF:000003">
    <property type="entry name" value="7,8-dihydroneopterin aldolase"/>
    <property type="match status" value="1"/>
</dbReference>
<comment type="pathway">
    <text evidence="4">Cofactor biosynthesis; tetrahydrofolate biosynthesis; 2-amino-4-hydroxy-6-hydroxymethyl-7,8-dihydropteridine diphosphate from 7,8-dihydroneopterin triphosphate: step 4/4.</text>
</comment>